<keyword evidence="4" id="KW-1185">Reference proteome</keyword>
<dbReference type="PANTHER" id="PTHR23028">
    <property type="entry name" value="ACETYLTRANSFERASE"/>
    <property type="match status" value="1"/>
</dbReference>
<feature type="domain" description="Acyltransferase 3" evidence="2">
    <location>
        <begin position="35"/>
        <end position="356"/>
    </location>
</feature>
<dbReference type="EMBL" id="AP023356">
    <property type="protein sequence ID" value="BCJ41485.1"/>
    <property type="molecule type" value="Genomic_DNA"/>
</dbReference>
<feature type="transmembrane region" description="Helical" evidence="1">
    <location>
        <begin position="34"/>
        <end position="54"/>
    </location>
</feature>
<feature type="transmembrane region" description="Helical" evidence="1">
    <location>
        <begin position="273"/>
        <end position="296"/>
    </location>
</feature>
<feature type="transmembrane region" description="Helical" evidence="1">
    <location>
        <begin position="243"/>
        <end position="261"/>
    </location>
</feature>
<gene>
    <name evidence="3" type="ORF">Aiant_21420</name>
</gene>
<feature type="transmembrane region" description="Helical" evidence="1">
    <location>
        <begin position="339"/>
        <end position="359"/>
    </location>
</feature>
<keyword evidence="1" id="KW-1133">Transmembrane helix</keyword>
<feature type="transmembrane region" description="Helical" evidence="1">
    <location>
        <begin position="81"/>
        <end position="99"/>
    </location>
</feature>
<reference evidence="3 4" key="1">
    <citation type="submission" date="2020-08" db="EMBL/GenBank/DDBJ databases">
        <title>Whole genome shotgun sequence of Actinoplanes ianthinogenes NBRC 13996.</title>
        <authorList>
            <person name="Komaki H."/>
            <person name="Tamura T."/>
        </authorList>
    </citation>
    <scope>NUCLEOTIDE SEQUENCE [LARGE SCALE GENOMIC DNA]</scope>
    <source>
        <strain evidence="3 4">NBRC 13996</strain>
    </source>
</reference>
<dbReference type="Proteomes" id="UP000676967">
    <property type="component" value="Chromosome"/>
</dbReference>
<dbReference type="Pfam" id="PF01757">
    <property type="entry name" value="Acyl_transf_3"/>
    <property type="match status" value="1"/>
</dbReference>
<name>A0ABM7LQF9_9ACTN</name>
<feature type="transmembrane region" description="Helical" evidence="1">
    <location>
        <begin position="120"/>
        <end position="138"/>
    </location>
</feature>
<keyword evidence="1" id="KW-0812">Transmembrane</keyword>
<keyword evidence="3" id="KW-0012">Acyltransferase</keyword>
<dbReference type="GO" id="GO:0016746">
    <property type="term" value="F:acyltransferase activity"/>
    <property type="evidence" value="ECO:0007669"/>
    <property type="project" value="UniProtKB-KW"/>
</dbReference>
<sequence length="404" mass="44923">MIPRLKLYDLAIPAPVPPVWCAAVTPKIGSARRLAALDGLRILAALVVALYHYTGYPTGVRQSWGAPPETAWPLLHHLGRYGWLGVELFFVISGFVICMSSWGRTPGAFFRSRVTRLFPAYWPAVLITTAVLTLWPVVRAPRHWHEVALNLTMMQKAVDVQHVDAVYWSLWREALFYLLFAVVVWRGLTLRRAVIFGYGWLVASMLSVKSGVHLLSTVLQPDCAPFFVAGIALYLIHRFGPDLLLWGLLGASFLLAQYWTVQQVGDKREVDPGLSTAVGAVVVTGIFAVMLAIALGYTARIQWRWLTTAGLLTYPFYLLHEYLGWTMIYGLRDLLPRPVLLPLVVGAMLLAAYLLHRVVEKPLARILKKHLDAAATTINRGDRYAAPAPVAALEADTVLLPTVK</sequence>
<evidence type="ECO:0000313" key="3">
    <source>
        <dbReference type="EMBL" id="BCJ41485.1"/>
    </source>
</evidence>
<dbReference type="PANTHER" id="PTHR23028:SF53">
    <property type="entry name" value="ACYL_TRANSF_3 DOMAIN-CONTAINING PROTEIN"/>
    <property type="match status" value="1"/>
</dbReference>
<evidence type="ECO:0000259" key="2">
    <source>
        <dbReference type="Pfam" id="PF01757"/>
    </source>
</evidence>
<accession>A0ABM7LQF9</accession>
<feature type="transmembrane region" description="Helical" evidence="1">
    <location>
        <begin position="195"/>
        <end position="212"/>
    </location>
</feature>
<organism evidence="3 4">
    <name type="scientific">Actinoplanes ianthinogenes</name>
    <dbReference type="NCBI Taxonomy" id="122358"/>
    <lineage>
        <taxon>Bacteria</taxon>
        <taxon>Bacillati</taxon>
        <taxon>Actinomycetota</taxon>
        <taxon>Actinomycetes</taxon>
        <taxon>Micromonosporales</taxon>
        <taxon>Micromonosporaceae</taxon>
        <taxon>Actinoplanes</taxon>
    </lineage>
</organism>
<keyword evidence="3" id="KW-0808">Transferase</keyword>
<feature type="transmembrane region" description="Helical" evidence="1">
    <location>
        <begin position="218"/>
        <end position="236"/>
    </location>
</feature>
<evidence type="ECO:0000313" key="4">
    <source>
        <dbReference type="Proteomes" id="UP000676967"/>
    </source>
</evidence>
<evidence type="ECO:0000256" key="1">
    <source>
        <dbReference type="SAM" id="Phobius"/>
    </source>
</evidence>
<dbReference type="InterPro" id="IPR002656">
    <property type="entry name" value="Acyl_transf_3_dom"/>
</dbReference>
<protein>
    <submittedName>
        <fullName evidence="3">Acyltransferase</fullName>
    </submittedName>
</protein>
<proteinExistence type="predicted"/>
<keyword evidence="1" id="KW-0472">Membrane</keyword>
<feature type="transmembrane region" description="Helical" evidence="1">
    <location>
        <begin position="303"/>
        <end position="319"/>
    </location>
</feature>
<dbReference type="InterPro" id="IPR050879">
    <property type="entry name" value="Acyltransferase_3"/>
</dbReference>
<feature type="transmembrane region" description="Helical" evidence="1">
    <location>
        <begin position="170"/>
        <end position="188"/>
    </location>
</feature>